<dbReference type="PANTHER" id="PTHR47942:SF63">
    <property type="entry name" value="PENTATRICOPEPTIDE REPEAT-CONTAINING PROTEIN"/>
    <property type="match status" value="1"/>
</dbReference>
<keyword evidence="1" id="KW-0677">Repeat</keyword>
<dbReference type="AlphaFoldDB" id="A0A8J9X4P2"/>
<protein>
    <submittedName>
        <fullName evidence="2">Uncharacterized protein</fullName>
    </submittedName>
</protein>
<name>A0A8J9X4P2_PHATR</name>
<accession>A0A8J9X4P2</accession>
<reference evidence="2" key="1">
    <citation type="submission" date="2022-02" db="EMBL/GenBank/DDBJ databases">
        <authorList>
            <person name="Giguere J D."/>
        </authorList>
    </citation>
    <scope>NUCLEOTIDE SEQUENCE</scope>
    <source>
        <strain evidence="2">CCAP 1055/1</strain>
    </source>
</reference>
<dbReference type="PANTHER" id="PTHR47942">
    <property type="entry name" value="TETRATRICOPEPTIDE REPEAT (TPR)-LIKE SUPERFAMILY PROTEIN-RELATED"/>
    <property type="match status" value="1"/>
</dbReference>
<dbReference type="Pfam" id="PF01535">
    <property type="entry name" value="PPR"/>
    <property type="match status" value="3"/>
</dbReference>
<sequence length="862" mass="97396">MHNHFLAEADKSNRKEASARLLSATKPFSRLQWREAIRTLEWWTNENGGSELSICIFAKLCEQESKGENELDETLAKKVAQSWARDFVAGVSTLSVAEFSRQLKICQEAIPSLRMDVSAIIHSANAKRQTQERSQGEKLAIPNISLLEEMESKIEKSQIQDDPSVCPDVRTINAAISASLSFDEPELAERVLTRMWNINDCRQWQKIRPNHITYHNIMVSWVKTCRSTERAVRVERLLQQLKKRHSEHHYDKGLTPQRQHYILALSAYSRDGDLKRAQALFDYMLKSFTLTREISLKPTGKVCAVYLSALSRKPDVTAPVLAAAVVHNLFERFHDNMDPDWLPTPQMYTSYMKIWIDSGRPDGAQQAQKILDDMSTKPGNLSPNIMHYGAVISGWCKADEPDRAESIVRFLCEKTKVKPDIKCFLEVVKAWSSRNTSEANKRAEKLLVLMKEIEGTSGTERSTATLDIMRILSRSIKGGDAQRSEDIIHRMQSQYYLGHSSLKATTEHYNAALGAWSRSNEFESPDRAEALLLEMLERFDHGDNDLSPTEQSFTSVITCWGRSNREEAGLRAQAVFDGMQDRRDQQHLSSLCVTAASYSALIMAWARAGEPNRAEIVLQEMHNDYLNGNKAAEPNQIVFNATINAWGKSQRKGREKRVDQIIRLMQQLGDLTEVRPDIVTFSTAIASCMRSELSNAHELAESYLDEAKRLYAEGDSGCKPNSMCYGAVIQAIVRGGKSDAPLRAEKYLTEMISQSELDAKQVQMAFAATISSWAHASYQSENVLKAEALLDTMTAFGSKRGQQFLPGLRVYTEVLIAISKSEPRIRAKKATALSQSMQANSIFPDEICERIFNACFIRKRRR</sequence>
<dbReference type="Proteomes" id="UP000836788">
    <property type="component" value="Chromosome 2"/>
</dbReference>
<dbReference type="InterPro" id="IPR051222">
    <property type="entry name" value="PPR/CCM1_RNA-binding"/>
</dbReference>
<dbReference type="Gene3D" id="1.25.40.10">
    <property type="entry name" value="Tetratricopeptide repeat domain"/>
    <property type="match status" value="4"/>
</dbReference>
<dbReference type="EMBL" id="OU594943">
    <property type="protein sequence ID" value="CAG9284728.1"/>
    <property type="molecule type" value="Genomic_DNA"/>
</dbReference>
<proteinExistence type="predicted"/>
<organism evidence="2">
    <name type="scientific">Phaeodactylum tricornutum</name>
    <name type="common">Diatom</name>
    <dbReference type="NCBI Taxonomy" id="2850"/>
    <lineage>
        <taxon>Eukaryota</taxon>
        <taxon>Sar</taxon>
        <taxon>Stramenopiles</taxon>
        <taxon>Ochrophyta</taxon>
        <taxon>Bacillariophyta</taxon>
        <taxon>Bacillariophyceae</taxon>
        <taxon>Bacillariophycidae</taxon>
        <taxon>Naviculales</taxon>
        <taxon>Phaeodactylaceae</taxon>
        <taxon>Phaeodactylum</taxon>
    </lineage>
</organism>
<evidence type="ECO:0000256" key="1">
    <source>
        <dbReference type="ARBA" id="ARBA00022737"/>
    </source>
</evidence>
<dbReference type="InterPro" id="IPR011990">
    <property type="entry name" value="TPR-like_helical_dom_sf"/>
</dbReference>
<gene>
    <name evidence="2" type="ORF">PTTT1_LOCUS26838</name>
</gene>
<evidence type="ECO:0000313" key="2">
    <source>
        <dbReference type="EMBL" id="CAG9284728.1"/>
    </source>
</evidence>
<dbReference type="InterPro" id="IPR002885">
    <property type="entry name" value="PPR_rpt"/>
</dbReference>